<comment type="caution">
    <text evidence="1">The sequence shown here is derived from an EMBL/GenBank/DDBJ whole genome shotgun (WGS) entry which is preliminary data.</text>
</comment>
<dbReference type="AlphaFoldDB" id="A0A640TY99"/>
<organism evidence="1 2">
    <name type="scientific">Streptomyces nigrescens</name>
    <dbReference type="NCBI Taxonomy" id="1920"/>
    <lineage>
        <taxon>Bacteria</taxon>
        <taxon>Bacillati</taxon>
        <taxon>Actinomycetota</taxon>
        <taxon>Actinomycetes</taxon>
        <taxon>Kitasatosporales</taxon>
        <taxon>Streptomycetaceae</taxon>
        <taxon>Streptomyces</taxon>
    </lineage>
</organism>
<evidence type="ECO:0000313" key="1">
    <source>
        <dbReference type="EMBL" id="GFE26916.1"/>
    </source>
</evidence>
<name>A0A640TY99_STRNI</name>
<dbReference type="EMBL" id="BLIP01000003">
    <property type="protein sequence ID" value="GFE26916.1"/>
    <property type="molecule type" value="Genomic_DNA"/>
</dbReference>
<gene>
    <name evidence="1" type="ORF">Sliba_73690</name>
</gene>
<evidence type="ECO:0000313" key="2">
    <source>
        <dbReference type="Proteomes" id="UP000429552"/>
    </source>
</evidence>
<proteinExistence type="predicted"/>
<sequence>MALTAVAAAAAGVVLLGPGAAGPGSGPKASFALRSHEPQVVVGDYDAPVPLLTPAFKNTGPESASRGVVLRVSVTNAVIDSTAPSHRNCYYSDDYRTAFCEFPGAVPVGAAFETTEPIAERINAQYHELEAAYTYAMWPLDSPSPHTPDYKAHYHQGTGDALGLKPTTLSAGKHGGELRFRWKALEGPADWSAGAITIRGRIGEEVEVDVPQPQSTPGPGPTRMRIELPPGTTLAKLTQEVRESKPSEVDYCSRDDEDGNIYCTNVNWNVLRVRIDHRVDGGEGRISVPEPFNGDTDPANNSAPIKVEITGTT</sequence>
<reference evidence="1 2" key="1">
    <citation type="submission" date="2019-12" db="EMBL/GenBank/DDBJ databases">
        <title>Whole genome shotgun sequence of Streptomyces libani subsp. libani NBRC 13452.</title>
        <authorList>
            <person name="Ichikawa N."/>
            <person name="Kimura A."/>
            <person name="Kitahashi Y."/>
            <person name="Komaki H."/>
            <person name="Tamura T."/>
        </authorList>
    </citation>
    <scope>NUCLEOTIDE SEQUENCE [LARGE SCALE GENOMIC DNA]</scope>
    <source>
        <strain evidence="1 2">NBRC 13452</strain>
    </source>
</reference>
<dbReference type="Proteomes" id="UP000429552">
    <property type="component" value="Unassembled WGS sequence"/>
</dbReference>
<protein>
    <submittedName>
        <fullName evidence="1">Uncharacterized protein</fullName>
    </submittedName>
</protein>
<accession>A0A640TY99</accession>